<evidence type="ECO:0000256" key="3">
    <source>
        <dbReference type="ARBA" id="ARBA00022741"/>
    </source>
</evidence>
<evidence type="ECO:0000259" key="8">
    <source>
        <dbReference type="PROSITE" id="PS51371"/>
    </source>
</evidence>
<dbReference type="InterPro" id="IPR027417">
    <property type="entry name" value="P-loop_NTPase"/>
</dbReference>
<dbReference type="SMART" id="SM00382">
    <property type="entry name" value="AAA"/>
    <property type="match status" value="1"/>
</dbReference>
<dbReference type="SUPFAM" id="SSF52540">
    <property type="entry name" value="P-loop containing nucleoside triphosphate hydrolases"/>
    <property type="match status" value="1"/>
</dbReference>
<evidence type="ECO:0000313" key="10">
    <source>
        <dbReference type="Proteomes" id="UP000002601"/>
    </source>
</evidence>
<keyword evidence="6" id="KW-0129">CBS domain</keyword>
<dbReference type="SUPFAM" id="SSF54631">
    <property type="entry name" value="CBS-domain pair"/>
    <property type="match status" value="1"/>
</dbReference>
<dbReference type="PROSITE" id="PS51371">
    <property type="entry name" value="CBS"/>
    <property type="match status" value="1"/>
</dbReference>
<evidence type="ECO:0000256" key="6">
    <source>
        <dbReference type="PROSITE-ProRule" id="PRU00703"/>
    </source>
</evidence>
<dbReference type="AlphaFoldDB" id="C6BZ60"/>
<proteinExistence type="inferred from homology"/>
<dbReference type="GO" id="GO:0006970">
    <property type="term" value="P:response to osmotic stress"/>
    <property type="evidence" value="ECO:0007669"/>
    <property type="project" value="UniProtKB-ARBA"/>
</dbReference>
<evidence type="ECO:0000256" key="2">
    <source>
        <dbReference type="ARBA" id="ARBA00022448"/>
    </source>
</evidence>
<dbReference type="GO" id="GO:0006865">
    <property type="term" value="P:amino acid transport"/>
    <property type="evidence" value="ECO:0007669"/>
    <property type="project" value="UniProtKB-KW"/>
</dbReference>
<keyword evidence="4" id="KW-0067">ATP-binding</keyword>
<dbReference type="GO" id="GO:0016887">
    <property type="term" value="F:ATP hydrolysis activity"/>
    <property type="evidence" value="ECO:0007669"/>
    <property type="project" value="InterPro"/>
</dbReference>
<dbReference type="GO" id="GO:0005524">
    <property type="term" value="F:ATP binding"/>
    <property type="evidence" value="ECO:0007669"/>
    <property type="project" value="UniProtKB-KW"/>
</dbReference>
<keyword evidence="3" id="KW-0547">Nucleotide-binding</keyword>
<dbReference type="InterPro" id="IPR003593">
    <property type="entry name" value="AAA+_ATPase"/>
</dbReference>
<dbReference type="PANTHER" id="PTHR43869">
    <property type="entry name" value="GLYCINE BETAINE/PROLINE BETAINE TRANSPORT SYSTEM ATP-BINDING PROTEIN PROV"/>
    <property type="match status" value="1"/>
</dbReference>
<dbReference type="Proteomes" id="UP000002601">
    <property type="component" value="Chromosome"/>
</dbReference>
<feature type="domain" description="ABC transporter" evidence="7">
    <location>
        <begin position="28"/>
        <end position="264"/>
    </location>
</feature>
<dbReference type="KEGG" id="dsa:Desal_0818"/>
<dbReference type="eggNOG" id="COG4175">
    <property type="taxonomic scope" value="Bacteria"/>
</dbReference>
<keyword evidence="5" id="KW-0029">Amino-acid transport</keyword>
<dbReference type="RefSeq" id="WP_015850703.1">
    <property type="nucleotide sequence ID" value="NC_012881.1"/>
</dbReference>
<dbReference type="GO" id="GO:0031460">
    <property type="term" value="P:glycine betaine transport"/>
    <property type="evidence" value="ECO:0007669"/>
    <property type="project" value="InterPro"/>
</dbReference>
<dbReference type="Pfam" id="PF00005">
    <property type="entry name" value="ABC_tran"/>
    <property type="match status" value="1"/>
</dbReference>
<feature type="domain" description="CBS" evidence="8">
    <location>
        <begin position="279"/>
        <end position="337"/>
    </location>
</feature>
<dbReference type="Pfam" id="PF00571">
    <property type="entry name" value="CBS"/>
    <property type="match status" value="2"/>
</dbReference>
<dbReference type="PROSITE" id="PS50893">
    <property type="entry name" value="ABC_TRANSPORTER_2"/>
    <property type="match status" value="1"/>
</dbReference>
<dbReference type="Gene3D" id="3.40.50.300">
    <property type="entry name" value="P-loop containing nucleotide triphosphate hydrolases"/>
    <property type="match status" value="1"/>
</dbReference>
<dbReference type="InterPro" id="IPR017871">
    <property type="entry name" value="ABC_transporter-like_CS"/>
</dbReference>
<dbReference type="PANTHER" id="PTHR43869:SF1">
    <property type="entry name" value="GLYCINE BETAINE_PROLINE BETAINE TRANSPORT SYSTEM ATP-BINDING PROTEIN PROV"/>
    <property type="match status" value="1"/>
</dbReference>
<organism evidence="9 10">
    <name type="scientific">Maridesulfovibrio salexigens (strain ATCC 14822 / DSM 2638 / NCIMB 8403 / VKM B-1763)</name>
    <name type="common">Desulfovibrio salexigens</name>
    <dbReference type="NCBI Taxonomy" id="526222"/>
    <lineage>
        <taxon>Bacteria</taxon>
        <taxon>Pseudomonadati</taxon>
        <taxon>Thermodesulfobacteriota</taxon>
        <taxon>Desulfovibrionia</taxon>
        <taxon>Desulfovibrionales</taxon>
        <taxon>Desulfovibrionaceae</taxon>
        <taxon>Maridesulfovibrio</taxon>
    </lineage>
</organism>
<dbReference type="InterPro" id="IPR046342">
    <property type="entry name" value="CBS_dom_sf"/>
</dbReference>
<comment type="similarity">
    <text evidence="1">Belongs to the ABC transporter superfamily.</text>
</comment>
<reference evidence="9 10" key="1">
    <citation type="submission" date="2009-06" db="EMBL/GenBank/DDBJ databases">
        <title>Complete sequence of Desulfovibrio salexigens DSM 2638.</title>
        <authorList>
            <consortium name="US DOE Joint Genome Institute"/>
            <person name="Lucas S."/>
            <person name="Copeland A."/>
            <person name="Lapidus A."/>
            <person name="Glavina del Rio T."/>
            <person name="Tice H."/>
            <person name="Bruce D."/>
            <person name="Goodwin L."/>
            <person name="Pitluck S."/>
            <person name="Munk A.C."/>
            <person name="Brettin T."/>
            <person name="Detter J.C."/>
            <person name="Han C."/>
            <person name="Tapia R."/>
            <person name="Larimer F."/>
            <person name="Land M."/>
            <person name="Hauser L."/>
            <person name="Kyrpides N."/>
            <person name="Anderson I."/>
            <person name="Wall J.D."/>
            <person name="Arkin A.P."/>
            <person name="Dehal P."/>
            <person name="Chivian D."/>
            <person name="Giles B."/>
            <person name="Hazen T.C."/>
        </authorList>
    </citation>
    <scope>NUCLEOTIDE SEQUENCE [LARGE SCALE GENOMIC DNA]</scope>
    <source>
        <strain evidence="10">ATCC 14822 / DSM 2638 / NCIMB 8403 / VKM B-1763</strain>
    </source>
</reference>
<dbReference type="PROSITE" id="PS00211">
    <property type="entry name" value="ABC_TRANSPORTER_1"/>
    <property type="match status" value="1"/>
</dbReference>
<evidence type="ECO:0000259" key="7">
    <source>
        <dbReference type="PROSITE" id="PS50893"/>
    </source>
</evidence>
<dbReference type="GO" id="GO:0016020">
    <property type="term" value="C:membrane"/>
    <property type="evidence" value="ECO:0007669"/>
    <property type="project" value="InterPro"/>
</dbReference>
<gene>
    <name evidence="9" type="ordered locus">Desal_0818</name>
</gene>
<keyword evidence="2" id="KW-0813">Transport</keyword>
<protein>
    <submittedName>
        <fullName evidence="9">Glycine betaine/L-proline ABC transporter, ATPase subunit</fullName>
    </submittedName>
</protein>
<evidence type="ECO:0000256" key="1">
    <source>
        <dbReference type="ARBA" id="ARBA00005417"/>
    </source>
</evidence>
<dbReference type="InterPro" id="IPR000644">
    <property type="entry name" value="CBS_dom"/>
</dbReference>
<name>C6BZ60_MARSD</name>
<dbReference type="SMART" id="SM00116">
    <property type="entry name" value="CBS"/>
    <property type="match status" value="2"/>
</dbReference>
<dbReference type="InterPro" id="IPR051921">
    <property type="entry name" value="ABC_osmolyte_uptake_ATP-bind"/>
</dbReference>
<dbReference type="Gene3D" id="3.10.580.10">
    <property type="entry name" value="CBS-domain"/>
    <property type="match status" value="1"/>
</dbReference>
<dbReference type="NCBIfam" id="TIGR01186">
    <property type="entry name" value="proV"/>
    <property type="match status" value="1"/>
</dbReference>
<dbReference type="STRING" id="526222.Desal_0818"/>
<accession>C6BZ60</accession>
<dbReference type="InterPro" id="IPR005892">
    <property type="entry name" value="Gly-betaine_transp_ATP-bd"/>
</dbReference>
<evidence type="ECO:0000256" key="4">
    <source>
        <dbReference type="ARBA" id="ARBA00022840"/>
    </source>
</evidence>
<keyword evidence="10" id="KW-1185">Reference proteome</keyword>
<sequence length="398" mass="43429">MKKLVVENVTKIFGTNPQKGLKLVREGLDKETIFNQTGLSVGVNQASFSANEGELLVIMGLSGSGKSTLVRCINRLIEPTDGRILVDGVDITTLDAPEMRKLSQKKLGMVFQNFALLPHKTIYENVEFGLDLMGKPADEKRKVSEAMLAQVGLDGWGNSYPSQLSGGMQQRVGLARALALDPDILLMDEAFSALDPLIRRDMQDELIKLQKRMHKTIIFISHDLDEALKLGDRIVLMKDGIIVQTGTPEEILTEPANDYVRRFVEDVDATKVLTAENVMKKAEAVVYVAADGPRAALRKMRKNSISSIFALNADDNLLGIVHAADAAKAVESGDKKLEDIIKPARSVSAETPALELYPMMSESDWPLAVIDTNNEFIGVVVSGNLIAAVAEYGPDPSI</sequence>
<dbReference type="FunFam" id="3.40.50.300:FF:000201">
    <property type="entry name" value="Glycine betaine/L-proline ABC transporter ATP-binding protein"/>
    <property type="match status" value="1"/>
</dbReference>
<dbReference type="CDD" id="cd03294">
    <property type="entry name" value="ABC_Pro_Gly_Betaine"/>
    <property type="match status" value="1"/>
</dbReference>
<evidence type="ECO:0000313" key="9">
    <source>
        <dbReference type="EMBL" id="ACS78884.1"/>
    </source>
</evidence>
<evidence type="ECO:0000256" key="5">
    <source>
        <dbReference type="ARBA" id="ARBA00022970"/>
    </source>
</evidence>
<dbReference type="EMBL" id="CP001649">
    <property type="protein sequence ID" value="ACS78884.1"/>
    <property type="molecule type" value="Genomic_DNA"/>
</dbReference>
<dbReference type="HOGENOM" id="CLU_000604_2_2_7"/>
<dbReference type="OrthoDB" id="9809450at2"/>
<dbReference type="InterPro" id="IPR003439">
    <property type="entry name" value="ABC_transporter-like_ATP-bd"/>
</dbReference>